<name>A0A438K376_VITVI</name>
<gene>
    <name evidence="2" type="primary">AtMg00810_27</name>
    <name evidence="2" type="ORF">CK203_009028</name>
</gene>
<dbReference type="PANTHER" id="PTHR11439">
    <property type="entry name" value="GAG-POL-RELATED RETROTRANSPOSON"/>
    <property type="match status" value="1"/>
</dbReference>
<reference evidence="2 3" key="1">
    <citation type="journal article" date="2018" name="PLoS Genet.">
        <title>Population sequencing reveals clonal diversity and ancestral inbreeding in the grapevine cultivar Chardonnay.</title>
        <authorList>
            <person name="Roach M.J."/>
            <person name="Johnson D.L."/>
            <person name="Bohlmann J."/>
            <person name="van Vuuren H.J."/>
            <person name="Jones S.J."/>
            <person name="Pretorius I.S."/>
            <person name="Schmidt S.A."/>
            <person name="Borneman A.R."/>
        </authorList>
    </citation>
    <scope>NUCLEOTIDE SEQUENCE [LARGE SCALE GENOMIC DNA]</scope>
    <source>
        <strain evidence="3">cv. Chardonnay</strain>
        <tissue evidence="2">Leaf</tissue>
    </source>
</reference>
<dbReference type="PANTHER" id="PTHR11439:SF463">
    <property type="entry name" value="REVERSE TRANSCRIPTASE TY1_COPIA-TYPE DOMAIN-CONTAINING PROTEIN"/>
    <property type="match status" value="1"/>
</dbReference>
<dbReference type="AlphaFoldDB" id="A0A438K376"/>
<dbReference type="InterPro" id="IPR013103">
    <property type="entry name" value="RVT_2"/>
</dbReference>
<dbReference type="InterPro" id="IPR043502">
    <property type="entry name" value="DNA/RNA_pol_sf"/>
</dbReference>
<dbReference type="Pfam" id="PF07727">
    <property type="entry name" value="RVT_2"/>
    <property type="match status" value="1"/>
</dbReference>
<feature type="domain" description="Reverse transcriptase Ty1/copia-type" evidence="1">
    <location>
        <begin position="11"/>
        <end position="114"/>
    </location>
</feature>
<evidence type="ECO:0000313" key="3">
    <source>
        <dbReference type="Proteomes" id="UP000288805"/>
    </source>
</evidence>
<accession>A0A438K376</accession>
<comment type="caution">
    <text evidence="2">The sequence shown here is derived from an EMBL/GenBank/DDBJ whole genome shotgun (WGS) entry which is preliminary data.</text>
</comment>
<proteinExistence type="predicted"/>
<organism evidence="2 3">
    <name type="scientific">Vitis vinifera</name>
    <name type="common">Grape</name>
    <dbReference type="NCBI Taxonomy" id="29760"/>
    <lineage>
        <taxon>Eukaryota</taxon>
        <taxon>Viridiplantae</taxon>
        <taxon>Streptophyta</taxon>
        <taxon>Embryophyta</taxon>
        <taxon>Tracheophyta</taxon>
        <taxon>Spermatophyta</taxon>
        <taxon>Magnoliopsida</taxon>
        <taxon>eudicotyledons</taxon>
        <taxon>Gunneridae</taxon>
        <taxon>Pentapetalae</taxon>
        <taxon>rosids</taxon>
        <taxon>Vitales</taxon>
        <taxon>Vitaceae</taxon>
        <taxon>Viteae</taxon>
        <taxon>Vitis</taxon>
    </lineage>
</organism>
<dbReference type="Proteomes" id="UP000288805">
    <property type="component" value="Unassembled WGS sequence"/>
</dbReference>
<dbReference type="CDD" id="cd09272">
    <property type="entry name" value="RNase_HI_RT_Ty1"/>
    <property type="match status" value="1"/>
</dbReference>
<dbReference type="EMBL" id="QGNW01000018">
    <property type="protein sequence ID" value="RVX15628.1"/>
    <property type="molecule type" value="Genomic_DNA"/>
</dbReference>
<dbReference type="SUPFAM" id="SSF56672">
    <property type="entry name" value="DNA/RNA polymerases"/>
    <property type="match status" value="1"/>
</dbReference>
<evidence type="ECO:0000259" key="1">
    <source>
        <dbReference type="Pfam" id="PF07727"/>
    </source>
</evidence>
<evidence type="ECO:0000313" key="2">
    <source>
        <dbReference type="EMBL" id="RVX15628.1"/>
    </source>
</evidence>
<protein>
    <submittedName>
        <fullName evidence="2">Putative mitochondrial protein</fullName>
    </submittedName>
</protein>
<sequence length="343" mass="38496">MTDEIKALEHNKTWDLAILPPNKTAIGCKWVYRVKFKADGSVERYKARLVAKGYTQQEGLDFFDTYSLVAKMTTVRVLLAIAAAKQWYLHQLDVNNAFLHGDLNGEVYMRLPLGIEVARSVKGIVLSQRKYALYVLKDSGFSGSKPVGFPMESSLKLTANDSSPLLSNPASYRRLIGRLLYLTITRPDLAYAVQALSQFMSNPHSTHLQAAERVLRYIKATPGQGLFLKASSDLHLKAYSDSEWGGCIDTRRSVTGFTVFIRDSLISWKSKKQPIVSRSSAKAEYRALATTTCELQWLVYLLADLNVKHPQPALLLVLDKYLPASKQLNSQSQRAAHKRLEVK</sequence>